<dbReference type="SUPFAM" id="SSF53474">
    <property type="entry name" value="alpha/beta-Hydrolases"/>
    <property type="match status" value="1"/>
</dbReference>
<keyword evidence="9" id="KW-1185">Reference proteome</keyword>
<sequence length="751" mass="83791">MLRENCYLYLKDGRRLGYLECGDPKGKPVLCFHGYPGSRLDFRWLEQSAGNRGLKLIAVDRPGIGLSDPVEPRSLTDFGGDIEELMERLRLKRPVVMGVSGGGPYVLACLSRLGKKIRAGVVVCGLGPMDTEDSAKGMNASNASLFYCARNYPGTVRFILRITKYMMTKKVDTYYRLMGKVLPDSDQKRMGKITRENRQKVLSANREIFRQGSRYLAQEAVLYTKPWEFSLKELRPPIHFWHGYLDKNAPIRSAMRLCRQAPQSVSHWLVGEGHLILNRHAAEILDSICSMFGMGTIDREKKVGYYKKDKKILLKKEFTQTNREVTMSEYKINTKCVQAGYEPKNGESRVVPIVQSTTFKYDSADTLGRLFDLEESGYFYTRLANPTVDTVAKKIAALEGGVGAVLTSSGQAASMMSVTNICHSGDHVVCASAIYGGTFNLFNKTLRELGIDFTFLPPEAAEEQINAAFQENTRCVFIESLSNPALVVADISLYAKLAHSHGVPLIVDNTFPTPINCRPFEFGADIVVHSTSKYMDGHAVALGGVVVDSGNFDWKNGKFPEFTEPDESYHGVVYADTFGRAAYITKCTTHIMRDMGMMLSPENAFLLNLGLETLFLRVERHCQNAMEVAKFLEAQEQVEWINYPGLPSSRYYQLAQKYMPKGTCGVIAFGVKGGREAAAKLMEALKLASIVIHVADCRTCVLHPASTTHRQLNEQQLKECGVEPNMIRMSVGIEDVEDIIADLKQAFEKLS</sequence>
<gene>
    <name evidence="7" type="ORF">CH238_07765</name>
    <name evidence="6" type="ORF">CLOLEP_01551</name>
</gene>
<dbReference type="Proteomes" id="UP000220611">
    <property type="component" value="Unassembled WGS sequence"/>
</dbReference>
<dbReference type="SUPFAM" id="SSF53383">
    <property type="entry name" value="PLP-dependent transferases"/>
    <property type="match status" value="1"/>
</dbReference>
<dbReference type="Gene3D" id="3.40.50.1820">
    <property type="entry name" value="alpha/beta hydrolase"/>
    <property type="match status" value="1"/>
</dbReference>
<evidence type="ECO:0000313" key="7">
    <source>
        <dbReference type="EMBL" id="PEQ24455.1"/>
    </source>
</evidence>
<evidence type="ECO:0000256" key="4">
    <source>
        <dbReference type="ARBA" id="ARBA00022898"/>
    </source>
</evidence>
<evidence type="ECO:0000313" key="9">
    <source>
        <dbReference type="Proteomes" id="UP000220611"/>
    </source>
</evidence>
<dbReference type="GO" id="GO:0003961">
    <property type="term" value="F:O-acetylhomoserine aminocarboxypropyltransferase activity"/>
    <property type="evidence" value="ECO:0007669"/>
    <property type="project" value="TreeGrafter"/>
</dbReference>
<protein>
    <submittedName>
        <fullName evidence="6">O-acetylhomoserine aminocarboxypropyltransferase/cysteine synthase</fullName>
    </submittedName>
</protein>
<dbReference type="InterPro" id="IPR029058">
    <property type="entry name" value="AB_hydrolase_fold"/>
</dbReference>
<dbReference type="EMBL" id="NOXF01000005">
    <property type="protein sequence ID" value="PEQ24455.1"/>
    <property type="molecule type" value="Genomic_DNA"/>
</dbReference>
<dbReference type="GO" id="GO:0071269">
    <property type="term" value="P:L-homocysteine biosynthetic process"/>
    <property type="evidence" value="ECO:0007669"/>
    <property type="project" value="TreeGrafter"/>
</dbReference>
<evidence type="ECO:0000256" key="3">
    <source>
        <dbReference type="ARBA" id="ARBA00022679"/>
    </source>
</evidence>
<evidence type="ECO:0000313" key="8">
    <source>
        <dbReference type="Proteomes" id="UP000003490"/>
    </source>
</evidence>
<dbReference type="Gene3D" id="3.90.1150.10">
    <property type="entry name" value="Aspartate Aminotransferase, domain 1"/>
    <property type="match status" value="1"/>
</dbReference>
<reference evidence="7 9" key="3">
    <citation type="submission" date="2017-07" db="EMBL/GenBank/DDBJ databases">
        <title>Prevalence of linear plasmids in Cutibacterium (Propionibacterium) acnes isolates obtained from prostatic tissue.</title>
        <authorList>
            <person name="Davidsson S."/>
            <person name="Carlsson J."/>
            <person name="Molling P."/>
            <person name="Andren O."/>
            <person name="Andersson S.-O."/>
            <person name="Brzuszkiewicz E."/>
            <person name="Poehlein A."/>
            <person name="Al-Zeer M."/>
            <person name="Brinkmann V."/>
            <person name="Scavenius C."/>
            <person name="Nazipi S."/>
            <person name="Soderquist B."/>
            <person name="Bruggemann H."/>
        </authorList>
    </citation>
    <scope>NUCLEOTIDE SEQUENCE [LARGE SCALE GENOMIC DNA]</scope>
    <source>
        <strain evidence="7 9">DSM 753</strain>
    </source>
</reference>
<dbReference type="PANTHER" id="PTHR43797:SF3">
    <property type="entry name" value="O-ACETYLHOMOSERINE SULFHYDRYLASE"/>
    <property type="match status" value="1"/>
</dbReference>
<dbReference type="GO" id="GO:0030170">
    <property type="term" value="F:pyridoxal phosphate binding"/>
    <property type="evidence" value="ECO:0007669"/>
    <property type="project" value="InterPro"/>
</dbReference>
<dbReference type="GO" id="GO:0004124">
    <property type="term" value="F:cysteine synthase activity"/>
    <property type="evidence" value="ECO:0007669"/>
    <property type="project" value="TreeGrafter"/>
</dbReference>
<dbReference type="FunFam" id="3.40.640.10:FF:000035">
    <property type="entry name" value="O-succinylhomoserine sulfhydrylase"/>
    <property type="match status" value="1"/>
</dbReference>
<dbReference type="AlphaFoldDB" id="A7VSL0"/>
<dbReference type="InterPro" id="IPR000073">
    <property type="entry name" value="AB_hydrolase_1"/>
</dbReference>
<comment type="caution">
    <text evidence="6">The sequence shown here is derived from an EMBL/GenBank/DDBJ whole genome shotgun (WGS) entry which is preliminary data.</text>
</comment>
<dbReference type="Pfam" id="PF01053">
    <property type="entry name" value="Cys_Met_Meta_PP"/>
    <property type="match status" value="1"/>
</dbReference>
<dbReference type="EMBL" id="ABCB02000018">
    <property type="protein sequence ID" value="EDO61156.1"/>
    <property type="molecule type" value="Genomic_DNA"/>
</dbReference>
<dbReference type="NCBIfam" id="TIGR01326">
    <property type="entry name" value="OAH_OAS_sulfhy"/>
    <property type="match status" value="1"/>
</dbReference>
<comment type="similarity">
    <text evidence="2">Belongs to the trans-sulfuration enzymes family.</text>
</comment>
<reference evidence="6 8" key="2">
    <citation type="submission" date="2007-08" db="EMBL/GenBank/DDBJ databases">
        <authorList>
            <person name="Fulton L."/>
            <person name="Clifton S."/>
            <person name="Fulton B."/>
            <person name="Xu J."/>
            <person name="Minx P."/>
            <person name="Pepin K.H."/>
            <person name="Johnson M."/>
            <person name="Thiruvilangam P."/>
            <person name="Bhonagiri V."/>
            <person name="Nash W.E."/>
            <person name="Wang C."/>
            <person name="Mardis E.R."/>
            <person name="Wilson R.K."/>
        </authorList>
    </citation>
    <scope>NUCLEOTIDE SEQUENCE [LARGE SCALE GENOMIC DNA]</scope>
    <source>
        <strain evidence="6 8">DSM 753</strain>
    </source>
</reference>
<reference evidence="6 8" key="1">
    <citation type="submission" date="2007-08" db="EMBL/GenBank/DDBJ databases">
        <title>Draft genome sequence of Clostridium leptum (DSM 753).</title>
        <authorList>
            <person name="Sudarsanam P."/>
            <person name="Ley R."/>
            <person name="Guruge J."/>
            <person name="Turnbaugh P.J."/>
            <person name="Mahowald M."/>
            <person name="Liep D."/>
            <person name="Gordon J."/>
        </authorList>
    </citation>
    <scope>NUCLEOTIDE SEQUENCE [LARGE SCALE GENOMIC DNA]</scope>
    <source>
        <strain evidence="6 8">DSM 753</strain>
    </source>
</reference>
<keyword evidence="3 6" id="KW-0808">Transferase</keyword>
<dbReference type="InterPro" id="IPR015422">
    <property type="entry name" value="PyrdxlP-dep_Trfase_small"/>
</dbReference>
<dbReference type="GO" id="GO:0005737">
    <property type="term" value="C:cytoplasm"/>
    <property type="evidence" value="ECO:0007669"/>
    <property type="project" value="TreeGrafter"/>
</dbReference>
<dbReference type="GO" id="GO:0019346">
    <property type="term" value="P:transsulfuration"/>
    <property type="evidence" value="ECO:0007669"/>
    <property type="project" value="InterPro"/>
</dbReference>
<dbReference type="Proteomes" id="UP000003490">
    <property type="component" value="Unassembled WGS sequence"/>
</dbReference>
<keyword evidence="4" id="KW-0663">Pyridoxal phosphate</keyword>
<comment type="cofactor">
    <cofactor evidence="1">
        <name>pyridoxal 5'-phosphate</name>
        <dbReference type="ChEBI" id="CHEBI:597326"/>
    </cofactor>
</comment>
<evidence type="ECO:0000256" key="1">
    <source>
        <dbReference type="ARBA" id="ARBA00001933"/>
    </source>
</evidence>
<dbReference type="PANTHER" id="PTHR43797">
    <property type="entry name" value="HOMOCYSTEINE/CYSTEINE SYNTHASE"/>
    <property type="match status" value="1"/>
</dbReference>
<evidence type="ECO:0000256" key="2">
    <source>
        <dbReference type="ARBA" id="ARBA00009077"/>
    </source>
</evidence>
<dbReference type="InterPro" id="IPR006235">
    <property type="entry name" value="OAc-hSer/O-AcSer_sulfhydrylase"/>
</dbReference>
<evidence type="ECO:0000259" key="5">
    <source>
        <dbReference type="Pfam" id="PF00561"/>
    </source>
</evidence>
<dbReference type="CDD" id="cd00614">
    <property type="entry name" value="CGS_like"/>
    <property type="match status" value="1"/>
</dbReference>
<organism evidence="6 8">
    <name type="scientific">[Clostridium] leptum DSM 753</name>
    <dbReference type="NCBI Taxonomy" id="428125"/>
    <lineage>
        <taxon>Bacteria</taxon>
        <taxon>Bacillati</taxon>
        <taxon>Bacillota</taxon>
        <taxon>Clostridia</taxon>
        <taxon>Eubacteriales</taxon>
        <taxon>Oscillospiraceae</taxon>
        <taxon>Oscillospiraceae incertae sedis</taxon>
    </lineage>
</organism>
<accession>A7VSL0</accession>
<name>A7VSL0_9FIRM</name>
<dbReference type="HOGENOM" id="CLU_370371_0_0_9"/>
<evidence type="ECO:0000313" key="6">
    <source>
        <dbReference type="EMBL" id="EDO61156.1"/>
    </source>
</evidence>
<dbReference type="GO" id="GO:0006535">
    <property type="term" value="P:cysteine biosynthetic process from serine"/>
    <property type="evidence" value="ECO:0007669"/>
    <property type="project" value="TreeGrafter"/>
</dbReference>
<dbReference type="Gene3D" id="3.40.640.10">
    <property type="entry name" value="Type I PLP-dependent aspartate aminotransferase-like (Major domain)"/>
    <property type="match status" value="1"/>
</dbReference>
<feature type="domain" description="AB hydrolase-1" evidence="5">
    <location>
        <begin position="27"/>
        <end position="273"/>
    </location>
</feature>
<dbReference type="eggNOG" id="COG2873">
    <property type="taxonomic scope" value="Bacteria"/>
</dbReference>
<proteinExistence type="inferred from homology"/>
<dbReference type="Pfam" id="PF00561">
    <property type="entry name" value="Abhydrolase_1"/>
    <property type="match status" value="1"/>
</dbReference>
<dbReference type="InterPro" id="IPR015421">
    <property type="entry name" value="PyrdxlP-dep_Trfase_major"/>
</dbReference>
<dbReference type="InterPro" id="IPR015424">
    <property type="entry name" value="PyrdxlP-dep_Trfase"/>
</dbReference>
<dbReference type="InterPro" id="IPR000277">
    <property type="entry name" value="Cys/Met-Metab_PyrdxlP-dep_enz"/>
</dbReference>